<feature type="region of interest" description="Disordered" evidence="6">
    <location>
        <begin position="1"/>
        <end position="40"/>
    </location>
</feature>
<comment type="cofactor">
    <cofactor evidence="1">
        <name>FMN</name>
        <dbReference type="ChEBI" id="CHEBI:58210"/>
    </cofactor>
</comment>
<dbReference type="EMBL" id="LCWF01000194">
    <property type="protein sequence ID" value="KKY15183.1"/>
    <property type="molecule type" value="Genomic_DNA"/>
</dbReference>
<proteinExistence type="predicted"/>
<evidence type="ECO:0000256" key="4">
    <source>
        <dbReference type="ARBA" id="ARBA00022857"/>
    </source>
</evidence>
<dbReference type="Proteomes" id="UP000053317">
    <property type="component" value="Unassembled WGS sequence"/>
</dbReference>
<gene>
    <name evidence="8" type="ORF">UCRPC4_g06438</name>
</gene>
<evidence type="ECO:0000256" key="3">
    <source>
        <dbReference type="ARBA" id="ARBA00022643"/>
    </source>
</evidence>
<protein>
    <submittedName>
        <fullName evidence="8">Putative nadph dehydrogenase</fullName>
    </submittedName>
</protein>
<accession>A0A0G2FTH3</accession>
<dbReference type="GO" id="GO:0050661">
    <property type="term" value="F:NADP binding"/>
    <property type="evidence" value="ECO:0007669"/>
    <property type="project" value="InterPro"/>
</dbReference>
<dbReference type="Pfam" id="PF00724">
    <property type="entry name" value="Oxidored_FMN"/>
    <property type="match status" value="1"/>
</dbReference>
<dbReference type="InterPro" id="IPR013785">
    <property type="entry name" value="Aldolase_TIM"/>
</dbReference>
<evidence type="ECO:0000256" key="1">
    <source>
        <dbReference type="ARBA" id="ARBA00001917"/>
    </source>
</evidence>
<sequence>MSSHNLQKEASELGPNYPDIPNKAAKGISYYTPTQEPPAGTAIDQEKAAKLFKPLKIRGLELQNRIFGQKIMIQLAHAGRKGSTVAPWLAASEMATEKNNGWPSKLMAPSAIPFAEQHATPSEMTKKDIEGLKEAFVAATRRALKARFDAIEIHNAHGYLLHEFLSPVSNRRTDEYGGSFENRTRLTLEIVDSVRKEIPDDMPLFLRVSADDWLSYEGSPFTASWTKEDTVKLAPLLAEHGVDFLDVSSGGIHPSQKIKGGPSYQAPFALAVKKAVGDKLLVSAVGAITSGPQANALLDEGLDAVFIGRYFQKEPGLVWRFAEELETPIKVANQIAWGFGGRAGKKTH</sequence>
<evidence type="ECO:0000313" key="9">
    <source>
        <dbReference type="Proteomes" id="UP000053317"/>
    </source>
</evidence>
<dbReference type="AlphaFoldDB" id="A0A0G2FTH3"/>
<evidence type="ECO:0000313" key="8">
    <source>
        <dbReference type="EMBL" id="KKY15183.1"/>
    </source>
</evidence>
<evidence type="ECO:0000259" key="7">
    <source>
        <dbReference type="Pfam" id="PF00724"/>
    </source>
</evidence>
<keyword evidence="3" id="KW-0288">FMN</keyword>
<dbReference type="GO" id="GO:0010181">
    <property type="term" value="F:FMN binding"/>
    <property type="evidence" value="ECO:0007669"/>
    <property type="project" value="InterPro"/>
</dbReference>
<dbReference type="PANTHER" id="PTHR43303">
    <property type="entry name" value="NADPH DEHYDROGENASE C23G7.10C-RELATED"/>
    <property type="match status" value="1"/>
</dbReference>
<evidence type="ECO:0000256" key="6">
    <source>
        <dbReference type="SAM" id="MobiDB-lite"/>
    </source>
</evidence>
<reference evidence="8 9" key="2">
    <citation type="submission" date="2015-05" db="EMBL/GenBank/DDBJ databases">
        <authorList>
            <person name="Morales-Cruz A."/>
            <person name="Amrine K.C."/>
            <person name="Cantu D."/>
        </authorList>
    </citation>
    <scope>NUCLEOTIDE SEQUENCE [LARGE SCALE GENOMIC DNA]</scope>
    <source>
        <strain evidence="8">UCRPC4</strain>
    </source>
</reference>
<dbReference type="InterPro" id="IPR044152">
    <property type="entry name" value="YqjM-like"/>
</dbReference>
<keyword evidence="5" id="KW-0560">Oxidoreductase</keyword>
<name>A0A0G2FTH3_PHACM</name>
<dbReference type="Gene3D" id="3.20.20.70">
    <property type="entry name" value="Aldolase class I"/>
    <property type="match status" value="1"/>
</dbReference>
<keyword evidence="4" id="KW-0521">NADP</keyword>
<organism evidence="8 9">
    <name type="scientific">Phaeomoniella chlamydospora</name>
    <name type="common">Phaeoacremonium chlamydosporum</name>
    <dbReference type="NCBI Taxonomy" id="158046"/>
    <lineage>
        <taxon>Eukaryota</taxon>
        <taxon>Fungi</taxon>
        <taxon>Dikarya</taxon>
        <taxon>Ascomycota</taxon>
        <taxon>Pezizomycotina</taxon>
        <taxon>Eurotiomycetes</taxon>
        <taxon>Chaetothyriomycetidae</taxon>
        <taxon>Phaeomoniellales</taxon>
        <taxon>Phaeomoniellaceae</taxon>
        <taxon>Phaeomoniella</taxon>
    </lineage>
</organism>
<keyword evidence="9" id="KW-1185">Reference proteome</keyword>
<dbReference type="PANTHER" id="PTHR43303:SF4">
    <property type="entry name" value="NADPH DEHYDROGENASE C23G7.10C-RELATED"/>
    <property type="match status" value="1"/>
</dbReference>
<dbReference type="GO" id="GO:0003959">
    <property type="term" value="F:NADPH dehydrogenase activity"/>
    <property type="evidence" value="ECO:0007669"/>
    <property type="project" value="InterPro"/>
</dbReference>
<dbReference type="OrthoDB" id="72788at2759"/>
<dbReference type="SUPFAM" id="SSF51395">
    <property type="entry name" value="FMN-linked oxidoreductases"/>
    <property type="match status" value="1"/>
</dbReference>
<evidence type="ECO:0000256" key="2">
    <source>
        <dbReference type="ARBA" id="ARBA00022630"/>
    </source>
</evidence>
<comment type="caution">
    <text evidence="8">The sequence shown here is derived from an EMBL/GenBank/DDBJ whole genome shotgun (WGS) entry which is preliminary data.</text>
</comment>
<keyword evidence="2" id="KW-0285">Flavoprotein</keyword>
<feature type="compositionally biased region" description="Basic and acidic residues" evidence="6">
    <location>
        <begin position="1"/>
        <end position="11"/>
    </location>
</feature>
<dbReference type="InterPro" id="IPR001155">
    <property type="entry name" value="OxRdtase_FMN_N"/>
</dbReference>
<evidence type="ECO:0000256" key="5">
    <source>
        <dbReference type="ARBA" id="ARBA00023002"/>
    </source>
</evidence>
<reference evidence="8 9" key="1">
    <citation type="submission" date="2015-05" db="EMBL/GenBank/DDBJ databases">
        <title>Distinctive expansion of gene families associated with plant cell wall degradation and secondary metabolism in the genomes of grapevine trunk pathogens.</title>
        <authorList>
            <person name="Lawrence D.P."/>
            <person name="Travadon R."/>
            <person name="Rolshausen P.E."/>
            <person name="Baumgartner K."/>
        </authorList>
    </citation>
    <scope>NUCLEOTIDE SEQUENCE [LARGE SCALE GENOMIC DNA]</scope>
    <source>
        <strain evidence="8">UCRPC4</strain>
    </source>
</reference>
<feature type="domain" description="NADH:flavin oxidoreductase/NADH oxidase N-terminal" evidence="7">
    <location>
        <begin position="68"/>
        <end position="326"/>
    </location>
</feature>